<protein>
    <submittedName>
        <fullName evidence="6">Prostasin</fullName>
    </submittedName>
</protein>
<evidence type="ECO:0000256" key="4">
    <source>
        <dbReference type="SAM" id="SignalP"/>
    </source>
</evidence>
<evidence type="ECO:0000256" key="2">
    <source>
        <dbReference type="ARBA" id="ARBA00024195"/>
    </source>
</evidence>
<dbReference type="InterPro" id="IPR051487">
    <property type="entry name" value="Ser/Thr_Proteases_Immune/Dev"/>
</dbReference>
<dbReference type="CDD" id="cd00190">
    <property type="entry name" value="Tryp_SPc"/>
    <property type="match status" value="1"/>
</dbReference>
<feature type="domain" description="Peptidase S1" evidence="5">
    <location>
        <begin position="29"/>
        <end position="300"/>
    </location>
</feature>
<dbReference type="PROSITE" id="PS50240">
    <property type="entry name" value="TRYPSIN_DOM"/>
    <property type="match status" value="1"/>
</dbReference>
<proteinExistence type="inferred from homology"/>
<dbReference type="AlphaFoldDB" id="A0A210Q5A3"/>
<evidence type="ECO:0000259" key="5">
    <source>
        <dbReference type="PROSITE" id="PS50240"/>
    </source>
</evidence>
<dbReference type="Pfam" id="PF00089">
    <property type="entry name" value="Trypsin"/>
    <property type="match status" value="1"/>
</dbReference>
<dbReference type="GO" id="GO:0004252">
    <property type="term" value="F:serine-type endopeptidase activity"/>
    <property type="evidence" value="ECO:0007669"/>
    <property type="project" value="InterPro"/>
</dbReference>
<dbReference type="Proteomes" id="UP000242188">
    <property type="component" value="Unassembled WGS sequence"/>
</dbReference>
<dbReference type="STRING" id="6573.A0A210Q5A3"/>
<keyword evidence="4" id="KW-0732">Signal</keyword>
<gene>
    <name evidence="6" type="ORF">KP79_PYT17595</name>
</gene>
<feature type="chain" id="PRO_5012871671" evidence="4">
    <location>
        <begin position="19"/>
        <end position="300"/>
    </location>
</feature>
<dbReference type="InterPro" id="IPR009003">
    <property type="entry name" value="Peptidase_S1_PA"/>
</dbReference>
<dbReference type="PROSITE" id="PS00135">
    <property type="entry name" value="TRYPSIN_SER"/>
    <property type="match status" value="1"/>
</dbReference>
<dbReference type="InterPro" id="IPR001314">
    <property type="entry name" value="Peptidase_S1A"/>
</dbReference>
<reference evidence="6 7" key="1">
    <citation type="journal article" date="2017" name="Nat. Ecol. Evol.">
        <title>Scallop genome provides insights into evolution of bilaterian karyotype and development.</title>
        <authorList>
            <person name="Wang S."/>
            <person name="Zhang J."/>
            <person name="Jiao W."/>
            <person name="Li J."/>
            <person name="Xun X."/>
            <person name="Sun Y."/>
            <person name="Guo X."/>
            <person name="Huan P."/>
            <person name="Dong B."/>
            <person name="Zhang L."/>
            <person name="Hu X."/>
            <person name="Sun X."/>
            <person name="Wang J."/>
            <person name="Zhao C."/>
            <person name="Wang Y."/>
            <person name="Wang D."/>
            <person name="Huang X."/>
            <person name="Wang R."/>
            <person name="Lv J."/>
            <person name="Li Y."/>
            <person name="Zhang Z."/>
            <person name="Liu B."/>
            <person name="Lu W."/>
            <person name="Hui Y."/>
            <person name="Liang J."/>
            <person name="Zhou Z."/>
            <person name="Hou R."/>
            <person name="Li X."/>
            <person name="Liu Y."/>
            <person name="Li H."/>
            <person name="Ning X."/>
            <person name="Lin Y."/>
            <person name="Zhao L."/>
            <person name="Xing Q."/>
            <person name="Dou J."/>
            <person name="Li Y."/>
            <person name="Mao J."/>
            <person name="Guo H."/>
            <person name="Dou H."/>
            <person name="Li T."/>
            <person name="Mu C."/>
            <person name="Jiang W."/>
            <person name="Fu Q."/>
            <person name="Fu X."/>
            <person name="Miao Y."/>
            <person name="Liu J."/>
            <person name="Yu Q."/>
            <person name="Li R."/>
            <person name="Liao H."/>
            <person name="Li X."/>
            <person name="Kong Y."/>
            <person name="Jiang Z."/>
            <person name="Chourrout D."/>
            <person name="Li R."/>
            <person name="Bao Z."/>
        </authorList>
    </citation>
    <scope>NUCLEOTIDE SEQUENCE [LARGE SCALE GENOMIC DNA]</scope>
    <source>
        <strain evidence="6 7">PY_sf001</strain>
    </source>
</reference>
<dbReference type="InterPro" id="IPR018114">
    <property type="entry name" value="TRYPSIN_HIS"/>
</dbReference>
<dbReference type="PANTHER" id="PTHR24256">
    <property type="entry name" value="TRYPTASE-RELATED"/>
    <property type="match status" value="1"/>
</dbReference>
<dbReference type="PRINTS" id="PR00722">
    <property type="entry name" value="CHYMOTRYPSIN"/>
</dbReference>
<keyword evidence="3" id="KW-0378">Hydrolase</keyword>
<dbReference type="InterPro" id="IPR043504">
    <property type="entry name" value="Peptidase_S1_PA_chymotrypsin"/>
</dbReference>
<evidence type="ECO:0000256" key="3">
    <source>
        <dbReference type="RuleBase" id="RU363034"/>
    </source>
</evidence>
<dbReference type="SMART" id="SM00020">
    <property type="entry name" value="Tryp_SPc"/>
    <property type="match status" value="1"/>
</dbReference>
<keyword evidence="1" id="KW-1015">Disulfide bond</keyword>
<comment type="caution">
    <text evidence="6">The sequence shown here is derived from an EMBL/GenBank/DDBJ whole genome shotgun (WGS) entry which is preliminary data.</text>
</comment>
<keyword evidence="3" id="KW-0720">Serine protease</keyword>
<dbReference type="PROSITE" id="PS00134">
    <property type="entry name" value="TRYPSIN_HIS"/>
    <property type="match status" value="1"/>
</dbReference>
<keyword evidence="7" id="KW-1185">Reference proteome</keyword>
<dbReference type="EMBL" id="NEDP02004990">
    <property type="protein sequence ID" value="OWF43869.1"/>
    <property type="molecule type" value="Genomic_DNA"/>
</dbReference>
<evidence type="ECO:0000313" key="6">
    <source>
        <dbReference type="EMBL" id="OWF43869.1"/>
    </source>
</evidence>
<dbReference type="InterPro" id="IPR001254">
    <property type="entry name" value="Trypsin_dom"/>
</dbReference>
<dbReference type="OrthoDB" id="10002959at2759"/>
<accession>A0A210Q5A3</accession>
<feature type="signal peptide" evidence="4">
    <location>
        <begin position="1"/>
        <end position="18"/>
    </location>
</feature>
<evidence type="ECO:0000256" key="1">
    <source>
        <dbReference type="ARBA" id="ARBA00023157"/>
    </source>
</evidence>
<name>A0A210Q5A3_MIZYE</name>
<dbReference type="SUPFAM" id="SSF50494">
    <property type="entry name" value="Trypsin-like serine proteases"/>
    <property type="match status" value="1"/>
</dbReference>
<dbReference type="Gene3D" id="2.40.10.10">
    <property type="entry name" value="Trypsin-like serine proteases"/>
    <property type="match status" value="1"/>
</dbReference>
<dbReference type="InterPro" id="IPR033116">
    <property type="entry name" value="TRYPSIN_SER"/>
</dbReference>
<dbReference type="GO" id="GO:0006508">
    <property type="term" value="P:proteolysis"/>
    <property type="evidence" value="ECO:0007669"/>
    <property type="project" value="UniProtKB-KW"/>
</dbReference>
<organism evidence="6 7">
    <name type="scientific">Mizuhopecten yessoensis</name>
    <name type="common">Japanese scallop</name>
    <name type="synonym">Patinopecten yessoensis</name>
    <dbReference type="NCBI Taxonomy" id="6573"/>
    <lineage>
        <taxon>Eukaryota</taxon>
        <taxon>Metazoa</taxon>
        <taxon>Spiralia</taxon>
        <taxon>Lophotrochozoa</taxon>
        <taxon>Mollusca</taxon>
        <taxon>Bivalvia</taxon>
        <taxon>Autobranchia</taxon>
        <taxon>Pteriomorphia</taxon>
        <taxon>Pectinida</taxon>
        <taxon>Pectinoidea</taxon>
        <taxon>Pectinidae</taxon>
        <taxon>Mizuhopecten</taxon>
    </lineage>
</organism>
<keyword evidence="3" id="KW-0645">Protease</keyword>
<comment type="similarity">
    <text evidence="2">Belongs to the peptidase S1 family. CLIP subfamily.</text>
</comment>
<evidence type="ECO:0000313" key="7">
    <source>
        <dbReference type="Proteomes" id="UP000242188"/>
    </source>
</evidence>
<sequence>MAKVVNFVLLLCLASGTADEEVLSRKKRIIGGSVAARGQWPWLVSLHGKFVTERIPILGIPIAFRHKFCGGSILNDRWLLTAAHCFDGPQGQIADRWEARLAATSLRDNIIDTLRNILAHIVDRDEWRTWEIDADRIVIHPRYNASDYWANDIALVRIEEPVPSGRQFSRIMSINLPTYANYSFPAVGMACTMKGWGCTSGGGLVSNRANSIVLPVYDNAHCSILQRASNKHNRICAGYVNSNMGICPGDSGGPLSCMNDRGEWIQVGVASFASVNRPGDYPGVFTRVSSYVNWINSVIN</sequence>